<evidence type="ECO:0000256" key="7">
    <source>
        <dbReference type="ARBA" id="ARBA00023015"/>
    </source>
</evidence>
<reference evidence="13 14" key="1">
    <citation type="submission" date="2019-09" db="EMBL/GenBank/DDBJ databases">
        <title>Bird 10,000 Genomes (B10K) Project - Family phase.</title>
        <authorList>
            <person name="Zhang G."/>
        </authorList>
    </citation>
    <scope>NUCLEOTIDE SEQUENCE [LARGE SCALE GENOMIC DNA]</scope>
    <source>
        <strain evidence="13">B10K-DU-029-52</strain>
    </source>
</reference>
<proteinExistence type="inferred from homology"/>
<dbReference type="GO" id="GO:0008270">
    <property type="term" value="F:zinc ion binding"/>
    <property type="evidence" value="ECO:0007669"/>
    <property type="project" value="UniProtKB-KW"/>
</dbReference>
<evidence type="ECO:0000256" key="4">
    <source>
        <dbReference type="ARBA" id="ARBA00022737"/>
    </source>
</evidence>
<gene>
    <name evidence="13" type="primary">Znf287</name>
    <name evidence="13" type="ORF">ORISOL_R16031</name>
</gene>
<evidence type="ECO:0000259" key="12">
    <source>
        <dbReference type="PROSITE" id="PS50157"/>
    </source>
</evidence>
<keyword evidence="4" id="KW-0677">Repeat</keyword>
<sequence length="55" mass="6162">VVEKPHAREKPYKCLECGKSFSTSSYLIQHQNIHTGEQPYVCGECGKSFSQNSSL</sequence>
<comment type="similarity">
    <text evidence="2">Belongs to the krueppel C2H2-type zinc-finger protein family.</text>
</comment>
<evidence type="ECO:0000256" key="11">
    <source>
        <dbReference type="PROSITE-ProRule" id="PRU00042"/>
    </source>
</evidence>
<keyword evidence="8" id="KW-0238">DNA-binding</keyword>
<evidence type="ECO:0000256" key="5">
    <source>
        <dbReference type="ARBA" id="ARBA00022771"/>
    </source>
</evidence>
<feature type="domain" description="C2H2-type" evidence="12">
    <location>
        <begin position="40"/>
        <end position="55"/>
    </location>
</feature>
<evidence type="ECO:0000313" key="13">
    <source>
        <dbReference type="EMBL" id="NWV25568.1"/>
    </source>
</evidence>
<keyword evidence="14" id="KW-1185">Reference proteome</keyword>
<dbReference type="SMART" id="SM00355">
    <property type="entry name" value="ZnF_C2H2"/>
    <property type="match status" value="1"/>
</dbReference>
<keyword evidence="7" id="KW-0805">Transcription regulation</keyword>
<keyword evidence="10" id="KW-0539">Nucleus</keyword>
<dbReference type="InterPro" id="IPR013087">
    <property type="entry name" value="Znf_C2H2_type"/>
</dbReference>
<evidence type="ECO:0000256" key="3">
    <source>
        <dbReference type="ARBA" id="ARBA00022723"/>
    </source>
</evidence>
<dbReference type="PROSITE" id="PS50157">
    <property type="entry name" value="ZINC_FINGER_C2H2_2"/>
    <property type="match status" value="2"/>
</dbReference>
<dbReference type="Proteomes" id="UP000571324">
    <property type="component" value="Unassembled WGS sequence"/>
</dbReference>
<evidence type="ECO:0000256" key="10">
    <source>
        <dbReference type="ARBA" id="ARBA00023242"/>
    </source>
</evidence>
<dbReference type="Gene3D" id="3.30.160.60">
    <property type="entry name" value="Classic Zinc Finger"/>
    <property type="match status" value="2"/>
</dbReference>
<name>A0A7K6DHV4_9PASS</name>
<feature type="non-terminal residue" evidence="13">
    <location>
        <position position="55"/>
    </location>
</feature>
<evidence type="ECO:0000256" key="9">
    <source>
        <dbReference type="ARBA" id="ARBA00023163"/>
    </source>
</evidence>
<dbReference type="EMBL" id="VZRL01004624">
    <property type="protein sequence ID" value="NWV25568.1"/>
    <property type="molecule type" value="Genomic_DNA"/>
</dbReference>
<dbReference type="AlphaFoldDB" id="A0A7K6DHV4"/>
<feature type="domain" description="C2H2-type" evidence="12">
    <location>
        <begin position="12"/>
        <end position="39"/>
    </location>
</feature>
<dbReference type="OrthoDB" id="9893417at2759"/>
<evidence type="ECO:0000256" key="1">
    <source>
        <dbReference type="ARBA" id="ARBA00004123"/>
    </source>
</evidence>
<dbReference type="FunFam" id="3.30.160.60:FF:000355">
    <property type="entry name" value="zinc finger and SCAN domain-containing protein 20 isoform X1"/>
    <property type="match status" value="1"/>
</dbReference>
<dbReference type="GO" id="GO:0000981">
    <property type="term" value="F:DNA-binding transcription factor activity, RNA polymerase II-specific"/>
    <property type="evidence" value="ECO:0007669"/>
    <property type="project" value="TreeGrafter"/>
</dbReference>
<dbReference type="InterPro" id="IPR036236">
    <property type="entry name" value="Znf_C2H2_sf"/>
</dbReference>
<dbReference type="SUPFAM" id="SSF57667">
    <property type="entry name" value="beta-beta-alpha zinc fingers"/>
    <property type="match status" value="1"/>
</dbReference>
<protein>
    <submittedName>
        <fullName evidence="13">ZN287 protein</fullName>
    </submittedName>
</protein>
<dbReference type="GO" id="GO:0000978">
    <property type="term" value="F:RNA polymerase II cis-regulatory region sequence-specific DNA binding"/>
    <property type="evidence" value="ECO:0007669"/>
    <property type="project" value="TreeGrafter"/>
</dbReference>
<keyword evidence="6" id="KW-0862">Zinc</keyword>
<evidence type="ECO:0000256" key="6">
    <source>
        <dbReference type="ARBA" id="ARBA00022833"/>
    </source>
</evidence>
<comment type="subcellular location">
    <subcellularLocation>
        <location evidence="1">Nucleus</location>
    </subcellularLocation>
</comment>
<keyword evidence="9" id="KW-0804">Transcription</keyword>
<organism evidence="13 14">
    <name type="scientific">Origma solitaria</name>
    <dbReference type="NCBI Taxonomy" id="720586"/>
    <lineage>
        <taxon>Eukaryota</taxon>
        <taxon>Metazoa</taxon>
        <taxon>Chordata</taxon>
        <taxon>Craniata</taxon>
        <taxon>Vertebrata</taxon>
        <taxon>Euteleostomi</taxon>
        <taxon>Archelosauria</taxon>
        <taxon>Archosauria</taxon>
        <taxon>Dinosauria</taxon>
        <taxon>Saurischia</taxon>
        <taxon>Theropoda</taxon>
        <taxon>Coelurosauria</taxon>
        <taxon>Aves</taxon>
        <taxon>Neognathae</taxon>
        <taxon>Neoaves</taxon>
        <taxon>Telluraves</taxon>
        <taxon>Australaves</taxon>
        <taxon>Passeriformes</taxon>
        <taxon>Meliphagoidea</taxon>
        <taxon>Acanthizidae</taxon>
        <taxon>Origma</taxon>
    </lineage>
</organism>
<comment type="caution">
    <text evidence="13">The sequence shown here is derived from an EMBL/GenBank/DDBJ whole genome shotgun (WGS) entry which is preliminary data.</text>
</comment>
<dbReference type="GO" id="GO:0005634">
    <property type="term" value="C:nucleus"/>
    <property type="evidence" value="ECO:0007669"/>
    <property type="project" value="UniProtKB-SubCell"/>
</dbReference>
<dbReference type="PANTHER" id="PTHR23226:SF416">
    <property type="entry name" value="FI01424P"/>
    <property type="match status" value="1"/>
</dbReference>
<evidence type="ECO:0000256" key="2">
    <source>
        <dbReference type="ARBA" id="ARBA00006991"/>
    </source>
</evidence>
<feature type="non-terminal residue" evidence="13">
    <location>
        <position position="1"/>
    </location>
</feature>
<dbReference type="PROSITE" id="PS00028">
    <property type="entry name" value="ZINC_FINGER_C2H2_1"/>
    <property type="match status" value="1"/>
</dbReference>
<evidence type="ECO:0000313" key="14">
    <source>
        <dbReference type="Proteomes" id="UP000571324"/>
    </source>
</evidence>
<evidence type="ECO:0000256" key="8">
    <source>
        <dbReference type="ARBA" id="ARBA00023125"/>
    </source>
</evidence>
<accession>A0A7K6DHV4</accession>
<dbReference type="FunFam" id="3.30.160.60:FF:000631">
    <property type="entry name" value="zinc finger protein 189 isoform X2"/>
    <property type="match status" value="1"/>
</dbReference>
<dbReference type="PANTHER" id="PTHR23226">
    <property type="entry name" value="ZINC FINGER AND SCAN DOMAIN-CONTAINING"/>
    <property type="match status" value="1"/>
</dbReference>
<dbReference type="Pfam" id="PF00096">
    <property type="entry name" value="zf-C2H2"/>
    <property type="match status" value="2"/>
</dbReference>
<keyword evidence="3" id="KW-0479">Metal-binding</keyword>
<keyword evidence="5 11" id="KW-0863">Zinc-finger</keyword>